<protein>
    <recommendedName>
        <fullName evidence="12">C2H2-type domain-containing protein</fullName>
    </recommendedName>
</protein>
<evidence type="ECO:0000259" key="12">
    <source>
        <dbReference type="PROSITE" id="PS50157"/>
    </source>
</evidence>
<dbReference type="InterPro" id="IPR013087">
    <property type="entry name" value="Znf_C2H2_type"/>
</dbReference>
<dbReference type="InterPro" id="IPR050329">
    <property type="entry name" value="GLI_C2H2-zinc-finger"/>
</dbReference>
<feature type="compositionally biased region" description="Polar residues" evidence="11">
    <location>
        <begin position="19"/>
        <end position="57"/>
    </location>
</feature>
<dbReference type="Proteomes" id="UP001174934">
    <property type="component" value="Unassembled WGS sequence"/>
</dbReference>
<reference evidence="13" key="1">
    <citation type="submission" date="2023-06" db="EMBL/GenBank/DDBJ databases">
        <title>Genome-scale phylogeny and comparative genomics of the fungal order Sordariales.</title>
        <authorList>
            <consortium name="Lawrence Berkeley National Laboratory"/>
            <person name="Hensen N."/>
            <person name="Bonometti L."/>
            <person name="Westerberg I."/>
            <person name="Brannstrom I.O."/>
            <person name="Guillou S."/>
            <person name="Cros-Aarteil S."/>
            <person name="Calhoun S."/>
            <person name="Haridas S."/>
            <person name="Kuo A."/>
            <person name="Mondo S."/>
            <person name="Pangilinan J."/>
            <person name="Riley R."/>
            <person name="LaButti K."/>
            <person name="Andreopoulos B."/>
            <person name="Lipzen A."/>
            <person name="Chen C."/>
            <person name="Yanf M."/>
            <person name="Daum C."/>
            <person name="Ng V."/>
            <person name="Clum A."/>
            <person name="Steindorff A."/>
            <person name="Ohm R."/>
            <person name="Martin F."/>
            <person name="Silar P."/>
            <person name="Natvig D."/>
            <person name="Lalanne C."/>
            <person name="Gautier V."/>
            <person name="Ament-velasquez S.L."/>
            <person name="Kruys A."/>
            <person name="Hutchinson M.I."/>
            <person name="Powell A.J."/>
            <person name="Barry K."/>
            <person name="Miller A.N."/>
            <person name="Grigoriev I.V."/>
            <person name="Debuchy R."/>
            <person name="Gladieux P."/>
            <person name="Thoren M.H."/>
            <person name="Johannesson H."/>
        </authorList>
    </citation>
    <scope>NUCLEOTIDE SEQUENCE</scope>
    <source>
        <strain evidence="13">SMH3391-2</strain>
    </source>
</reference>
<keyword evidence="2" id="KW-0479">Metal-binding</keyword>
<feature type="domain" description="C2H2-type" evidence="12">
    <location>
        <begin position="541"/>
        <end position="568"/>
    </location>
</feature>
<proteinExistence type="predicted"/>
<feature type="compositionally biased region" description="Polar residues" evidence="11">
    <location>
        <begin position="385"/>
        <end position="425"/>
    </location>
</feature>
<evidence type="ECO:0000313" key="14">
    <source>
        <dbReference type="Proteomes" id="UP001174934"/>
    </source>
</evidence>
<dbReference type="Pfam" id="PF13912">
    <property type="entry name" value="zf-C2H2_6"/>
    <property type="match status" value="1"/>
</dbReference>
<dbReference type="GO" id="GO:0005634">
    <property type="term" value="C:nucleus"/>
    <property type="evidence" value="ECO:0007669"/>
    <property type="project" value="UniProtKB-SubCell"/>
</dbReference>
<dbReference type="PROSITE" id="PS00028">
    <property type="entry name" value="ZINC_FINGER_C2H2_1"/>
    <property type="match status" value="4"/>
</dbReference>
<evidence type="ECO:0000256" key="10">
    <source>
        <dbReference type="PROSITE-ProRule" id="PRU00042"/>
    </source>
</evidence>
<dbReference type="GO" id="GO:0008270">
    <property type="term" value="F:zinc ion binding"/>
    <property type="evidence" value="ECO:0007669"/>
    <property type="project" value="UniProtKB-KW"/>
</dbReference>
<keyword evidence="8" id="KW-0804">Transcription</keyword>
<evidence type="ECO:0000256" key="11">
    <source>
        <dbReference type="SAM" id="MobiDB-lite"/>
    </source>
</evidence>
<feature type="domain" description="C2H2-type" evidence="12">
    <location>
        <begin position="625"/>
        <end position="654"/>
    </location>
</feature>
<dbReference type="EMBL" id="JAULSR010000002">
    <property type="protein sequence ID" value="KAK0628445.1"/>
    <property type="molecule type" value="Genomic_DNA"/>
</dbReference>
<evidence type="ECO:0000256" key="8">
    <source>
        <dbReference type="ARBA" id="ARBA00023163"/>
    </source>
</evidence>
<dbReference type="FunFam" id="3.30.160.60:FF:000495">
    <property type="entry name" value="zinc finger protein 668"/>
    <property type="match status" value="1"/>
</dbReference>
<keyword evidence="6" id="KW-0805">Transcription regulation</keyword>
<gene>
    <name evidence="13" type="ORF">B0T17DRAFT_487491</name>
</gene>
<evidence type="ECO:0000256" key="6">
    <source>
        <dbReference type="ARBA" id="ARBA00023015"/>
    </source>
</evidence>
<feature type="domain" description="C2H2-type" evidence="12">
    <location>
        <begin position="597"/>
        <end position="619"/>
    </location>
</feature>
<keyword evidence="5" id="KW-0862">Zinc</keyword>
<dbReference type="InterPro" id="IPR036236">
    <property type="entry name" value="Znf_C2H2_sf"/>
</dbReference>
<keyword evidence="7" id="KW-0238">DNA-binding</keyword>
<evidence type="ECO:0000313" key="13">
    <source>
        <dbReference type="EMBL" id="KAK0628445.1"/>
    </source>
</evidence>
<evidence type="ECO:0000256" key="7">
    <source>
        <dbReference type="ARBA" id="ARBA00023125"/>
    </source>
</evidence>
<evidence type="ECO:0000256" key="3">
    <source>
        <dbReference type="ARBA" id="ARBA00022737"/>
    </source>
</evidence>
<name>A0AA40C831_9PEZI</name>
<comment type="caution">
    <text evidence="13">The sequence shown here is derived from an EMBL/GenBank/DDBJ whole genome shotgun (WGS) entry which is preliminary data.</text>
</comment>
<feature type="region of interest" description="Disordered" evidence="11">
    <location>
        <begin position="218"/>
        <end position="251"/>
    </location>
</feature>
<comment type="subcellular location">
    <subcellularLocation>
        <location evidence="1">Nucleus</location>
    </subcellularLocation>
</comment>
<evidence type="ECO:0000256" key="9">
    <source>
        <dbReference type="ARBA" id="ARBA00023242"/>
    </source>
</evidence>
<evidence type="ECO:0000256" key="5">
    <source>
        <dbReference type="ARBA" id="ARBA00022833"/>
    </source>
</evidence>
<dbReference type="GO" id="GO:0000978">
    <property type="term" value="F:RNA polymerase II cis-regulatory region sequence-specific DNA binding"/>
    <property type="evidence" value="ECO:0007669"/>
    <property type="project" value="TreeGrafter"/>
</dbReference>
<feature type="compositionally biased region" description="Polar residues" evidence="11">
    <location>
        <begin position="436"/>
        <end position="451"/>
    </location>
</feature>
<dbReference type="GO" id="GO:0045944">
    <property type="term" value="P:positive regulation of transcription by RNA polymerase II"/>
    <property type="evidence" value="ECO:0007669"/>
    <property type="project" value="UniProtKB-ARBA"/>
</dbReference>
<dbReference type="PANTHER" id="PTHR19818:SF139">
    <property type="entry name" value="PAIR-RULE PROTEIN ODD-PAIRED"/>
    <property type="match status" value="1"/>
</dbReference>
<evidence type="ECO:0000256" key="4">
    <source>
        <dbReference type="ARBA" id="ARBA00022771"/>
    </source>
</evidence>
<dbReference type="FunFam" id="3.30.160.60:FF:001009">
    <property type="entry name" value="Zinc finger protein 26"/>
    <property type="match status" value="1"/>
</dbReference>
<organism evidence="13 14">
    <name type="scientific">Bombardia bombarda</name>
    <dbReference type="NCBI Taxonomy" id="252184"/>
    <lineage>
        <taxon>Eukaryota</taxon>
        <taxon>Fungi</taxon>
        <taxon>Dikarya</taxon>
        <taxon>Ascomycota</taxon>
        <taxon>Pezizomycotina</taxon>
        <taxon>Sordariomycetes</taxon>
        <taxon>Sordariomycetidae</taxon>
        <taxon>Sordariales</taxon>
        <taxon>Lasiosphaeriaceae</taxon>
        <taxon>Bombardia</taxon>
    </lineage>
</organism>
<dbReference type="FunFam" id="3.30.160.60:FF:000110">
    <property type="entry name" value="Zinc finger protein-like"/>
    <property type="match status" value="1"/>
</dbReference>
<sequence length="678" mass="74497">MNGSFEPPNHFSRNAFHGHSQSSDNNHLGLQYSIMDSPTLQPSQQQVSPADSSRFSTNGGGAYESHDDLCVDTCMGVGLYNGSQHFNHRGGSTNFSTRWPTRGMSLRDNSGSLYDYQDLDALSHYPSHSSSFQAPWYGAHQLQHQPHPQSTIRGTDEDCHSMGEMSCCDSQCTMTGKCTNVACANKDDACTDQSCPSRPVAVPSEVVDGAAALISINHAPESGPSHHSYDMPSSSESRSLPPPVSPYDGPAHGTRTTVMDGMDFRLPHSSQQNIMAPPLNYLPIPLGNITSHLLVAHGDANSSTCVRPCLLDNPLNYPNCHMPDIYSLSPFAQYNSVGTELQVDQGFPVCGVEVHDPEAFLRHFNAQHRHLFTSSGELTFAGSAAPQNEAVSASTENMSRSPATPFDTSDSGASMNTPSPLTPLSHSMDMPDIKHSSQSPRRSMSVGSSDSTPDDSMGQDCEHRCLWREEGSSEICGQTFTESGDLFTHTVSAHIRYATKGTQGFCCGWKDCPRSEAGATGFPQRSKIERHMQTHIGHKPHVCPTCHKGFSAKQALNQHMFIHTEEKPLECNICQKTFRYPSALTMHQRVHSGLKPLKCPVCSKSFSESSNLSKHKRTHEVKGRFNCNVAGCDRNFHRQDQLRRHMKTHQREGGDSSKQQVDMLVTKFDNIFEHGSQN</sequence>
<dbReference type="GO" id="GO:0000981">
    <property type="term" value="F:DNA-binding transcription factor activity, RNA polymerase II-specific"/>
    <property type="evidence" value="ECO:0007669"/>
    <property type="project" value="TreeGrafter"/>
</dbReference>
<keyword evidence="4 10" id="KW-0863">Zinc-finger</keyword>
<accession>A0AA40C831</accession>
<dbReference type="Gene3D" id="3.30.160.60">
    <property type="entry name" value="Classic Zinc Finger"/>
    <property type="match status" value="5"/>
</dbReference>
<keyword evidence="3" id="KW-0677">Repeat</keyword>
<keyword evidence="14" id="KW-1185">Reference proteome</keyword>
<feature type="region of interest" description="Disordered" evidence="11">
    <location>
        <begin position="385"/>
        <end position="459"/>
    </location>
</feature>
<feature type="domain" description="C2H2-type" evidence="12">
    <location>
        <begin position="569"/>
        <end position="596"/>
    </location>
</feature>
<dbReference type="PROSITE" id="PS50157">
    <property type="entry name" value="ZINC_FINGER_C2H2_2"/>
    <property type="match status" value="4"/>
</dbReference>
<dbReference type="SUPFAM" id="SSF57667">
    <property type="entry name" value="beta-beta-alpha zinc fingers"/>
    <property type="match status" value="3"/>
</dbReference>
<dbReference type="Pfam" id="PF00096">
    <property type="entry name" value="zf-C2H2"/>
    <property type="match status" value="3"/>
</dbReference>
<dbReference type="AlphaFoldDB" id="A0AA40C831"/>
<evidence type="ECO:0000256" key="1">
    <source>
        <dbReference type="ARBA" id="ARBA00004123"/>
    </source>
</evidence>
<feature type="region of interest" description="Disordered" evidence="11">
    <location>
        <begin position="1"/>
        <end position="59"/>
    </location>
</feature>
<keyword evidence="9" id="KW-0539">Nucleus</keyword>
<dbReference type="SMART" id="SM00355">
    <property type="entry name" value="ZnF_C2H2"/>
    <property type="match status" value="7"/>
</dbReference>
<dbReference type="PANTHER" id="PTHR19818">
    <property type="entry name" value="ZINC FINGER PROTEIN ZIC AND GLI"/>
    <property type="match status" value="1"/>
</dbReference>
<evidence type="ECO:0000256" key="2">
    <source>
        <dbReference type="ARBA" id="ARBA00022723"/>
    </source>
</evidence>